<evidence type="ECO:0000313" key="8">
    <source>
        <dbReference type="EMBL" id="BBM36647.1"/>
    </source>
</evidence>
<dbReference type="AlphaFoldDB" id="A0A510JBS4"/>
<evidence type="ECO:0000256" key="5">
    <source>
        <dbReference type="HAMAP-Rule" id="MF_01080"/>
    </source>
</evidence>
<comment type="function">
    <text evidence="5">Responsible for synthesis of pseudouridine from uracil-55 in the psi GC loop of transfer RNAs.</text>
</comment>
<gene>
    <name evidence="5 8" type="primary">truB</name>
    <name evidence="8" type="ORF">JCM16774_1591</name>
</gene>
<comment type="catalytic activity">
    <reaction evidence="1 5">
        <text>uridine(55) in tRNA = pseudouridine(55) in tRNA</text>
        <dbReference type="Rhea" id="RHEA:42532"/>
        <dbReference type="Rhea" id="RHEA-COMP:10101"/>
        <dbReference type="Rhea" id="RHEA-COMP:10102"/>
        <dbReference type="ChEBI" id="CHEBI:65314"/>
        <dbReference type="ChEBI" id="CHEBI:65315"/>
        <dbReference type="EC" id="5.4.99.25"/>
    </reaction>
</comment>
<dbReference type="InterPro" id="IPR032819">
    <property type="entry name" value="TruB_C"/>
</dbReference>
<dbReference type="InterPro" id="IPR020103">
    <property type="entry name" value="PsdUridine_synth_cat_dom_sf"/>
</dbReference>
<evidence type="ECO:0000313" key="9">
    <source>
        <dbReference type="Proteomes" id="UP000321606"/>
    </source>
</evidence>
<reference evidence="8 9" key="1">
    <citation type="submission" date="2019-07" db="EMBL/GenBank/DDBJ databases">
        <title>Complete Genome Sequence of Leptotrichia goodfellowii Strain JCM 16774.</title>
        <authorList>
            <person name="Watanabe S."/>
            <person name="Cui L."/>
        </authorList>
    </citation>
    <scope>NUCLEOTIDE SEQUENCE [LARGE SCALE GENOMIC DNA]</scope>
    <source>
        <strain evidence="8 9">JCM16774</strain>
    </source>
</reference>
<dbReference type="Proteomes" id="UP000321606">
    <property type="component" value="Chromosome"/>
</dbReference>
<dbReference type="EMBL" id="AP019822">
    <property type="protein sequence ID" value="BBM36647.1"/>
    <property type="molecule type" value="Genomic_DNA"/>
</dbReference>
<organism evidence="8 9">
    <name type="scientific">Pseudoleptotrichia goodfellowii</name>
    <dbReference type="NCBI Taxonomy" id="157692"/>
    <lineage>
        <taxon>Bacteria</taxon>
        <taxon>Fusobacteriati</taxon>
        <taxon>Fusobacteriota</taxon>
        <taxon>Fusobacteriia</taxon>
        <taxon>Fusobacteriales</taxon>
        <taxon>Leptotrichiaceae</taxon>
        <taxon>Pseudoleptotrichia</taxon>
    </lineage>
</organism>
<keyword evidence="4 5" id="KW-0413">Isomerase</keyword>
<evidence type="ECO:0000259" key="7">
    <source>
        <dbReference type="Pfam" id="PF16198"/>
    </source>
</evidence>
<dbReference type="EC" id="5.4.99.25" evidence="5"/>
<dbReference type="STRING" id="714315.GCA_000516535_01598"/>
<evidence type="ECO:0000256" key="1">
    <source>
        <dbReference type="ARBA" id="ARBA00000385"/>
    </source>
</evidence>
<dbReference type="GO" id="GO:0160148">
    <property type="term" value="F:tRNA pseudouridine(55) synthase activity"/>
    <property type="evidence" value="ECO:0007669"/>
    <property type="project" value="UniProtKB-EC"/>
</dbReference>
<evidence type="ECO:0000256" key="4">
    <source>
        <dbReference type="ARBA" id="ARBA00023235"/>
    </source>
</evidence>
<dbReference type="SUPFAM" id="SSF55120">
    <property type="entry name" value="Pseudouridine synthase"/>
    <property type="match status" value="1"/>
</dbReference>
<accession>A0A510JBS4</accession>
<protein>
    <recommendedName>
        <fullName evidence="5">tRNA pseudouridine synthase B</fullName>
        <ecNumber evidence="5">5.4.99.25</ecNumber>
    </recommendedName>
    <alternativeName>
        <fullName evidence="5">tRNA pseudouridine(55) synthase</fullName>
        <shortName evidence="5">Psi55 synthase</shortName>
    </alternativeName>
    <alternativeName>
        <fullName evidence="5">tRNA pseudouridylate synthase</fullName>
    </alternativeName>
    <alternativeName>
        <fullName evidence="5">tRNA-uridine isomerase</fullName>
    </alternativeName>
</protein>
<feature type="active site" description="Nucleophile" evidence="5">
    <location>
        <position position="46"/>
    </location>
</feature>
<evidence type="ECO:0000256" key="3">
    <source>
        <dbReference type="ARBA" id="ARBA00022694"/>
    </source>
</evidence>
<dbReference type="PANTHER" id="PTHR13767">
    <property type="entry name" value="TRNA-PSEUDOURIDINE SYNTHASE"/>
    <property type="match status" value="1"/>
</dbReference>
<sequence>MTEKNKFIEDGMILLNKRKGISSFKAINELKRAIYAEKIGHAGTLDPMAEGLLIVMVNGATKFSDDLMKKDKEYYVELELGYETDSYDTEGAVTLKYEGEIEISKEKISEIIFGFVGDIEQIPPMYSAIKVNGQKLYELARKGIETERKARKVKINSIREIKINSENPKKISFYADVSSGTYIRTLVKDIGDKTGFYATMTKLVRTKIDKFSLEDAVDIGKINEYFNISKIKDKINLKEVEYIFDYEKVITNYEKYKKLKNGMTVLFKKNKFKDIEKINENKKYKLYLHNKTSKDKEFKGIVKIIKKGTDMIYIKRDKYFL</sequence>
<dbReference type="RefSeq" id="WP_036056153.1">
    <property type="nucleotide sequence ID" value="NZ_AP019822.1"/>
</dbReference>
<feature type="domain" description="tRNA pseudouridylate synthase B C-terminal" evidence="7">
    <location>
        <begin position="184"/>
        <end position="228"/>
    </location>
</feature>
<dbReference type="GO" id="GO:1990481">
    <property type="term" value="P:mRNA pseudouridine synthesis"/>
    <property type="evidence" value="ECO:0007669"/>
    <property type="project" value="TreeGrafter"/>
</dbReference>
<dbReference type="HAMAP" id="MF_01080">
    <property type="entry name" value="TruB_bact"/>
    <property type="match status" value="1"/>
</dbReference>
<feature type="domain" description="Pseudouridine synthase II N-terminal" evidence="6">
    <location>
        <begin position="31"/>
        <end position="183"/>
    </location>
</feature>
<dbReference type="GO" id="GO:0031119">
    <property type="term" value="P:tRNA pseudouridine synthesis"/>
    <property type="evidence" value="ECO:0007669"/>
    <property type="project" value="UniProtKB-UniRule"/>
</dbReference>
<keyword evidence="3 5" id="KW-0819">tRNA processing</keyword>
<evidence type="ECO:0000259" key="6">
    <source>
        <dbReference type="Pfam" id="PF01509"/>
    </source>
</evidence>
<dbReference type="InterPro" id="IPR002501">
    <property type="entry name" value="PsdUridine_synth_N"/>
</dbReference>
<dbReference type="CDD" id="cd02573">
    <property type="entry name" value="PseudoU_synth_EcTruB"/>
    <property type="match status" value="1"/>
</dbReference>
<dbReference type="GO" id="GO:0003723">
    <property type="term" value="F:RNA binding"/>
    <property type="evidence" value="ECO:0007669"/>
    <property type="project" value="InterPro"/>
</dbReference>
<dbReference type="InterPro" id="IPR014780">
    <property type="entry name" value="tRNA_psdUridine_synth_TruB"/>
</dbReference>
<comment type="similarity">
    <text evidence="2 5">Belongs to the pseudouridine synthase TruB family. Type 1 subfamily.</text>
</comment>
<dbReference type="NCBIfam" id="TIGR00431">
    <property type="entry name" value="TruB"/>
    <property type="match status" value="1"/>
</dbReference>
<dbReference type="KEGG" id="lgo:JCM16774_1591"/>
<name>A0A510JBS4_9FUSO</name>
<evidence type="ECO:0000256" key="2">
    <source>
        <dbReference type="ARBA" id="ARBA00005642"/>
    </source>
</evidence>
<dbReference type="Gene3D" id="3.30.2350.10">
    <property type="entry name" value="Pseudouridine synthase"/>
    <property type="match status" value="1"/>
</dbReference>
<proteinExistence type="inferred from homology"/>
<dbReference type="Pfam" id="PF16198">
    <property type="entry name" value="TruB_C_2"/>
    <property type="match status" value="1"/>
</dbReference>
<dbReference type="OrthoDB" id="9802309at2"/>
<dbReference type="Pfam" id="PF01509">
    <property type="entry name" value="TruB_N"/>
    <property type="match status" value="1"/>
</dbReference>
<dbReference type="PANTHER" id="PTHR13767:SF2">
    <property type="entry name" value="PSEUDOURIDYLATE SYNTHASE TRUB1"/>
    <property type="match status" value="1"/>
</dbReference>